<comment type="caution">
    <text evidence="1">The sequence shown here is derived from an EMBL/GenBank/DDBJ whole genome shotgun (WGS) entry which is preliminary data.</text>
</comment>
<gene>
    <name evidence="1" type="ORF">NDU88_006876</name>
</gene>
<dbReference type="Proteomes" id="UP001066276">
    <property type="component" value="Chromosome 2_1"/>
</dbReference>
<organism evidence="1 2">
    <name type="scientific">Pleurodeles waltl</name>
    <name type="common">Iberian ribbed newt</name>
    <dbReference type="NCBI Taxonomy" id="8319"/>
    <lineage>
        <taxon>Eukaryota</taxon>
        <taxon>Metazoa</taxon>
        <taxon>Chordata</taxon>
        <taxon>Craniata</taxon>
        <taxon>Vertebrata</taxon>
        <taxon>Euteleostomi</taxon>
        <taxon>Amphibia</taxon>
        <taxon>Batrachia</taxon>
        <taxon>Caudata</taxon>
        <taxon>Salamandroidea</taxon>
        <taxon>Salamandridae</taxon>
        <taxon>Pleurodelinae</taxon>
        <taxon>Pleurodeles</taxon>
    </lineage>
</organism>
<evidence type="ECO:0000313" key="2">
    <source>
        <dbReference type="Proteomes" id="UP001066276"/>
    </source>
</evidence>
<evidence type="ECO:0000313" key="1">
    <source>
        <dbReference type="EMBL" id="KAJ1203081.1"/>
    </source>
</evidence>
<protein>
    <submittedName>
        <fullName evidence="1">Uncharacterized protein</fullName>
    </submittedName>
</protein>
<sequence length="129" mass="14237">MGTGCPGNLPPVKNSRSVTRFLDLGMLLTKRVITCKWKTPYPLNKAFSGTTLSQAESKSLQREENKGLSKPLITKVWDKYEPPCGKDLQTILYLPENDKPTPRTSTTSCPADLIDPLNSISRLTLTSIA</sequence>
<dbReference type="AlphaFoldDB" id="A0AAV7VRV9"/>
<dbReference type="EMBL" id="JANPWB010000003">
    <property type="protein sequence ID" value="KAJ1203081.1"/>
    <property type="molecule type" value="Genomic_DNA"/>
</dbReference>
<reference evidence="1" key="1">
    <citation type="journal article" date="2022" name="bioRxiv">
        <title>Sequencing and chromosome-scale assembly of the giantPleurodeles waltlgenome.</title>
        <authorList>
            <person name="Brown T."/>
            <person name="Elewa A."/>
            <person name="Iarovenko S."/>
            <person name="Subramanian E."/>
            <person name="Araus A.J."/>
            <person name="Petzold A."/>
            <person name="Susuki M."/>
            <person name="Suzuki K.-i.T."/>
            <person name="Hayashi T."/>
            <person name="Toyoda A."/>
            <person name="Oliveira C."/>
            <person name="Osipova E."/>
            <person name="Leigh N.D."/>
            <person name="Simon A."/>
            <person name="Yun M.H."/>
        </authorList>
    </citation>
    <scope>NUCLEOTIDE SEQUENCE</scope>
    <source>
        <strain evidence="1">20211129_DDA</strain>
        <tissue evidence="1">Liver</tissue>
    </source>
</reference>
<name>A0AAV7VRV9_PLEWA</name>
<proteinExistence type="predicted"/>
<keyword evidence="2" id="KW-1185">Reference proteome</keyword>
<accession>A0AAV7VRV9</accession>